<protein>
    <submittedName>
        <fullName evidence="1">Uncharacterized protein</fullName>
    </submittedName>
</protein>
<evidence type="ECO:0000313" key="1">
    <source>
        <dbReference type="EMBL" id="MDV2420043.1"/>
    </source>
</evidence>
<sequence length="41" mass="4342">MLIAFCIGIAVVATGALVAGRIVLLRGIRKAEKDETRPFDG</sequence>
<dbReference type="RefSeq" id="WP_259887301.1">
    <property type="nucleotide sequence ID" value="NZ_CP073096.1"/>
</dbReference>
<name>A0AAE4NLN2_9CORY</name>
<dbReference type="Proteomes" id="UP001185706">
    <property type="component" value="Unassembled WGS sequence"/>
</dbReference>
<proteinExistence type="predicted"/>
<evidence type="ECO:0000313" key="2">
    <source>
        <dbReference type="Proteomes" id="UP001185706"/>
    </source>
</evidence>
<comment type="caution">
    <text evidence="1">The sequence shown here is derived from an EMBL/GenBank/DDBJ whole genome shotgun (WGS) entry which is preliminary data.</text>
</comment>
<reference evidence="1" key="1">
    <citation type="submission" date="2023-08" db="EMBL/GenBank/DDBJ databases">
        <title>Genomic characterization of the C. tuberculostearicum species complex, a ubiquitous member of the human skin microbiome.</title>
        <authorList>
            <person name="Ahmed N."/>
            <person name="Deming C."/>
            <person name="Conlan S."/>
            <person name="Segre J."/>
        </authorList>
    </citation>
    <scope>NUCLEOTIDE SEQUENCE</scope>
    <source>
        <strain evidence="1">CTNIH22</strain>
    </source>
</reference>
<gene>
    <name evidence="1" type="ORF">RAE03_09705</name>
</gene>
<organism evidence="1 2">
    <name type="scientific">Corynebacterium tuberculostearicum</name>
    <dbReference type="NCBI Taxonomy" id="38304"/>
    <lineage>
        <taxon>Bacteria</taxon>
        <taxon>Bacillati</taxon>
        <taxon>Actinomycetota</taxon>
        <taxon>Actinomycetes</taxon>
        <taxon>Mycobacteriales</taxon>
        <taxon>Corynebacteriaceae</taxon>
        <taxon>Corynebacterium</taxon>
    </lineage>
</organism>
<dbReference type="AlphaFoldDB" id="A0AAE4NLN2"/>
<accession>A0AAE4NLN2</accession>
<dbReference type="EMBL" id="JAVBIB010000016">
    <property type="protein sequence ID" value="MDV2420043.1"/>
    <property type="molecule type" value="Genomic_DNA"/>
</dbReference>